<sequence>MLDTGSPIASARKTRATLSLAAFGSLPPKSGRRQVEIHTPTWSESVLARLLASYPYLVMVTVPAQYTDKVVVPSPPGHYGLVSTPAPIDFDFTRLQSMPWLRLSKHLLTVSVQLGEILSQAVMLNTKPSAQGNQASSVRGEPPHALEPVLDYVAKPDALRKWAHSCRGRGWSYRLERYVRAPLVEALHDPSPRVPGMLLRAGYQSNTLLGLAAVYWEILVHEDTCPMGFNPKRRYSWSGTALQYARLKAGSTVCSFCFAWASTKGSQFRSQSRGRDEGLWSGVEVLCLWRPFARTVRFQEFAWSGGNFVLVPAEFIEQG</sequence>
<reference evidence="1 2" key="1">
    <citation type="submission" date="2016-07" db="EMBL/GenBank/DDBJ databases">
        <title>Pervasive Adenine N6-methylation of Active Genes in Fungi.</title>
        <authorList>
            <consortium name="DOE Joint Genome Institute"/>
            <person name="Mondo S.J."/>
            <person name="Dannebaum R.O."/>
            <person name="Kuo R.C."/>
            <person name="Labutti K."/>
            <person name="Haridas S."/>
            <person name="Kuo A."/>
            <person name="Salamov A."/>
            <person name="Ahrendt S.R."/>
            <person name="Lipzen A."/>
            <person name="Sullivan W."/>
            <person name="Andreopoulos W.B."/>
            <person name="Clum A."/>
            <person name="Lindquist E."/>
            <person name="Daum C."/>
            <person name="Ramamoorthy G.K."/>
            <person name="Gryganskyi A."/>
            <person name="Culley D."/>
            <person name="Magnuson J.K."/>
            <person name="James T.Y."/>
            <person name="O'Malley M.A."/>
            <person name="Stajich J.E."/>
            <person name="Spatafora J.W."/>
            <person name="Visel A."/>
            <person name="Grigoriev I.V."/>
        </authorList>
    </citation>
    <scope>NUCLEOTIDE SEQUENCE [LARGE SCALE GENOMIC DNA]</scope>
    <source>
        <strain evidence="1 2">CBS 129021</strain>
    </source>
</reference>
<comment type="caution">
    <text evidence="1">The sequence shown here is derived from an EMBL/GenBank/DDBJ whole genome shotgun (WGS) entry which is preliminary data.</text>
</comment>
<dbReference type="Proteomes" id="UP000193689">
    <property type="component" value="Unassembled WGS sequence"/>
</dbReference>
<dbReference type="AlphaFoldDB" id="A0A1Y2E113"/>
<dbReference type="EMBL" id="MCFJ01000006">
    <property type="protein sequence ID" value="ORY65243.1"/>
    <property type="molecule type" value="Genomic_DNA"/>
</dbReference>
<evidence type="ECO:0000313" key="1">
    <source>
        <dbReference type="EMBL" id="ORY65243.1"/>
    </source>
</evidence>
<protein>
    <submittedName>
        <fullName evidence="1">Uncharacterized protein</fullName>
    </submittedName>
</protein>
<evidence type="ECO:0000313" key="2">
    <source>
        <dbReference type="Proteomes" id="UP000193689"/>
    </source>
</evidence>
<organism evidence="1 2">
    <name type="scientific">Pseudomassariella vexata</name>
    <dbReference type="NCBI Taxonomy" id="1141098"/>
    <lineage>
        <taxon>Eukaryota</taxon>
        <taxon>Fungi</taxon>
        <taxon>Dikarya</taxon>
        <taxon>Ascomycota</taxon>
        <taxon>Pezizomycotina</taxon>
        <taxon>Sordariomycetes</taxon>
        <taxon>Xylariomycetidae</taxon>
        <taxon>Amphisphaeriales</taxon>
        <taxon>Pseudomassariaceae</taxon>
        <taxon>Pseudomassariella</taxon>
    </lineage>
</organism>
<proteinExistence type="predicted"/>
<name>A0A1Y2E113_9PEZI</name>
<dbReference type="RefSeq" id="XP_040716395.1">
    <property type="nucleotide sequence ID" value="XM_040858326.1"/>
</dbReference>
<gene>
    <name evidence="1" type="ORF">BCR38DRAFT_408964</name>
</gene>
<keyword evidence="2" id="KW-1185">Reference proteome</keyword>
<dbReference type="InParanoid" id="A0A1Y2E113"/>
<dbReference type="GeneID" id="63774538"/>
<accession>A0A1Y2E113</accession>